<feature type="transmembrane region" description="Helical" evidence="1">
    <location>
        <begin position="12"/>
        <end position="32"/>
    </location>
</feature>
<protein>
    <submittedName>
        <fullName evidence="2">Uncharacterized protein</fullName>
    </submittedName>
</protein>
<keyword evidence="1" id="KW-0472">Membrane</keyword>
<dbReference type="OrthoDB" id="206295at2157"/>
<proteinExistence type="predicted"/>
<dbReference type="AlphaFoldDB" id="A0A8J8Q3D6"/>
<gene>
    <name evidence="2" type="ORF">CV102_13500</name>
</gene>
<evidence type="ECO:0000256" key="1">
    <source>
        <dbReference type="SAM" id="Phobius"/>
    </source>
</evidence>
<feature type="transmembrane region" description="Helical" evidence="1">
    <location>
        <begin position="38"/>
        <end position="59"/>
    </location>
</feature>
<feature type="transmembrane region" description="Helical" evidence="1">
    <location>
        <begin position="71"/>
        <end position="92"/>
    </location>
</feature>
<organism evidence="2 3">
    <name type="scientific">Natronococcus pandeyae</name>
    <dbReference type="NCBI Taxonomy" id="2055836"/>
    <lineage>
        <taxon>Archaea</taxon>
        <taxon>Methanobacteriati</taxon>
        <taxon>Methanobacteriota</taxon>
        <taxon>Stenosarchaea group</taxon>
        <taxon>Halobacteria</taxon>
        <taxon>Halobacteriales</taxon>
        <taxon>Natrialbaceae</taxon>
        <taxon>Natronococcus</taxon>
    </lineage>
</organism>
<keyword evidence="1" id="KW-0812">Transmembrane</keyword>
<dbReference type="EMBL" id="PHNJ01000006">
    <property type="protein sequence ID" value="TYL38209.1"/>
    <property type="molecule type" value="Genomic_DNA"/>
</dbReference>
<dbReference type="Proteomes" id="UP000766904">
    <property type="component" value="Unassembled WGS sequence"/>
</dbReference>
<dbReference type="InterPro" id="IPR058307">
    <property type="entry name" value="DUF7994"/>
</dbReference>
<accession>A0A8J8Q3D6</accession>
<evidence type="ECO:0000313" key="3">
    <source>
        <dbReference type="Proteomes" id="UP000766904"/>
    </source>
</evidence>
<comment type="caution">
    <text evidence="2">The sequence shown here is derived from an EMBL/GenBank/DDBJ whole genome shotgun (WGS) entry which is preliminary data.</text>
</comment>
<dbReference type="RefSeq" id="WP_148858522.1">
    <property type="nucleotide sequence ID" value="NZ_PHNJ01000006.1"/>
</dbReference>
<dbReference type="Pfam" id="PF25957">
    <property type="entry name" value="DUF7994"/>
    <property type="match status" value="1"/>
</dbReference>
<sequence length="135" mass="13897">MSDQKETVRRGFTGAGVVTALLALGVVVFGGVTPVTAFLAGWLAVVGVLLFVAGVRERVSVGGATADWPRIGAVGMAALALGSTTLGFAQLLTGPGGWQLFNGIAMLLVGLYLVWVALECWLGGVRMDSETFAVE</sequence>
<evidence type="ECO:0000313" key="2">
    <source>
        <dbReference type="EMBL" id="TYL38209.1"/>
    </source>
</evidence>
<keyword evidence="1" id="KW-1133">Transmembrane helix</keyword>
<keyword evidence="3" id="KW-1185">Reference proteome</keyword>
<feature type="transmembrane region" description="Helical" evidence="1">
    <location>
        <begin position="98"/>
        <end position="118"/>
    </location>
</feature>
<reference evidence="2" key="1">
    <citation type="submission" date="2017-11" db="EMBL/GenBank/DDBJ databases">
        <authorList>
            <person name="Kajale S.C."/>
            <person name="Sharma A."/>
        </authorList>
    </citation>
    <scope>NUCLEOTIDE SEQUENCE</scope>
    <source>
        <strain evidence="2">LS1_42</strain>
    </source>
</reference>
<name>A0A8J8Q3D6_9EURY</name>